<evidence type="ECO:0000313" key="2">
    <source>
        <dbReference type="Proteomes" id="UP000241769"/>
    </source>
</evidence>
<dbReference type="Proteomes" id="UP000241769">
    <property type="component" value="Unassembled WGS sequence"/>
</dbReference>
<protein>
    <submittedName>
        <fullName evidence="1">Uncharacterized protein</fullName>
    </submittedName>
</protein>
<name>A0A2P6MMR6_9EUKA</name>
<comment type="caution">
    <text evidence="1">The sequence shown here is derived from an EMBL/GenBank/DDBJ whole genome shotgun (WGS) entry which is preliminary data.</text>
</comment>
<organism evidence="1 2">
    <name type="scientific">Planoprotostelium fungivorum</name>
    <dbReference type="NCBI Taxonomy" id="1890364"/>
    <lineage>
        <taxon>Eukaryota</taxon>
        <taxon>Amoebozoa</taxon>
        <taxon>Evosea</taxon>
        <taxon>Variosea</taxon>
        <taxon>Cavosteliida</taxon>
        <taxon>Cavosteliaceae</taxon>
        <taxon>Planoprotostelium</taxon>
    </lineage>
</organism>
<dbReference type="AlphaFoldDB" id="A0A2P6MMR6"/>
<feature type="non-terminal residue" evidence="1">
    <location>
        <position position="1"/>
    </location>
</feature>
<dbReference type="EMBL" id="MDYQ01000716">
    <property type="protein sequence ID" value="PRP72999.1"/>
    <property type="molecule type" value="Genomic_DNA"/>
</dbReference>
<proteinExistence type="predicted"/>
<evidence type="ECO:0000313" key="1">
    <source>
        <dbReference type="EMBL" id="PRP72999.1"/>
    </source>
</evidence>
<sequence length="41" mass="4495">QGKGFTNMGNLDSAIMYSVLSLHTSVVKDNSSLSIPQYEVY</sequence>
<reference evidence="1 2" key="1">
    <citation type="journal article" date="2018" name="Genome Biol. Evol.">
        <title>Multiple Roots of Fruiting Body Formation in Amoebozoa.</title>
        <authorList>
            <person name="Hillmann F."/>
            <person name="Forbes G."/>
            <person name="Novohradska S."/>
            <person name="Ferling I."/>
            <person name="Riege K."/>
            <person name="Groth M."/>
            <person name="Westermann M."/>
            <person name="Marz M."/>
            <person name="Spaller T."/>
            <person name="Winckler T."/>
            <person name="Schaap P."/>
            <person name="Glockner G."/>
        </authorList>
    </citation>
    <scope>NUCLEOTIDE SEQUENCE [LARGE SCALE GENOMIC DNA]</scope>
    <source>
        <strain evidence="1 2">Jena</strain>
    </source>
</reference>
<accession>A0A2P6MMR6</accession>
<gene>
    <name evidence="1" type="ORF">PROFUN_17003</name>
</gene>
<keyword evidence="2" id="KW-1185">Reference proteome</keyword>
<dbReference type="InParanoid" id="A0A2P6MMR6"/>